<reference evidence="9" key="1">
    <citation type="submission" date="2017-09" db="EMBL/GenBank/DDBJ databases">
        <title>Depth-based differentiation of microbial function through sediment-hosted aquifers and enrichment of novel symbionts in the deep terrestrial subsurface.</title>
        <authorList>
            <person name="Probst A.J."/>
            <person name="Ladd B."/>
            <person name="Jarett J.K."/>
            <person name="Geller-Mcgrath D.E."/>
            <person name="Sieber C.M.K."/>
            <person name="Emerson J.B."/>
            <person name="Anantharaman K."/>
            <person name="Thomas B.C."/>
            <person name="Malmstrom R."/>
            <person name="Stieglmeier M."/>
            <person name="Klingl A."/>
            <person name="Woyke T."/>
            <person name="Ryan C.M."/>
            <person name="Banfield J.F."/>
        </authorList>
    </citation>
    <scope>NUCLEOTIDE SEQUENCE [LARGE SCALE GENOMIC DNA]</scope>
</reference>
<dbReference type="InterPro" id="IPR006638">
    <property type="entry name" value="Elp3/MiaA/NifB-like_rSAM"/>
</dbReference>
<organism evidence="8 9">
    <name type="scientific">Candidatus Collierbacteria bacterium CG10_big_fil_rev_8_21_14_0_10_43_36</name>
    <dbReference type="NCBI Taxonomy" id="1974534"/>
    <lineage>
        <taxon>Bacteria</taxon>
        <taxon>Candidatus Collieribacteriota</taxon>
    </lineage>
</organism>
<dbReference type="InterPro" id="IPR013785">
    <property type="entry name" value="Aldolase_TIM"/>
</dbReference>
<dbReference type="InterPro" id="IPR050377">
    <property type="entry name" value="Radical_SAM_PqqE_MftC-like"/>
</dbReference>
<sequence length="420" mass="48958">MPNTFARKDYVIREEPFGYIFFDKPRLKHKFVLKADLPNFLNSSRLELEDCEYLKAEREDFRADIIYSPTRIYYELTLACNLQCKSCFNRSGKPRPNELSTDEIKKSLVDLRKANVLDLRFTGGELTRRSDLFEILKSAKELGFAVSCNTNAAYFNDEINKKFAELDIEQVTVSIDGRKEHHEANRGCNTFDRTLSNLKRMHELGVKMRINTLINKYSLNDLEYMLDLASKYVTEINFFITRFIGRGSEFKKEDGLVTFDEFYEMSKQADKLRPKYPNLNILHFEQSTIDNSSRCGIYDEFGLKVGPPDGYTRFNIMSDGSLWAGGYIPYVDSSYELGNIKTDNIYDIWQKSKKLESFREESRKLELFCRRCDKYSKTCPGPNFELELLRKKDSSITNPYCYYGSGPSLLQIIEDKENAR</sequence>
<keyword evidence="3" id="KW-0949">S-adenosyl-L-methionine</keyword>
<dbReference type="PANTHER" id="PTHR11228:SF34">
    <property type="entry name" value="TUNGSTEN-CONTAINING ALDEHYDE FERREDOXIN OXIDOREDUCTASE COFACTOR MODIFYING PROTEIN"/>
    <property type="match status" value="1"/>
</dbReference>
<dbReference type="CDD" id="cd01335">
    <property type="entry name" value="Radical_SAM"/>
    <property type="match status" value="1"/>
</dbReference>
<dbReference type="Pfam" id="PF13186">
    <property type="entry name" value="SPASM"/>
    <property type="match status" value="1"/>
</dbReference>
<keyword evidence="4" id="KW-0479">Metal-binding</keyword>
<dbReference type="Gene3D" id="3.20.20.70">
    <property type="entry name" value="Aldolase class I"/>
    <property type="match status" value="1"/>
</dbReference>
<dbReference type="InterPro" id="IPR058240">
    <property type="entry name" value="rSAM_sf"/>
</dbReference>
<dbReference type="InterPro" id="IPR007197">
    <property type="entry name" value="rSAM"/>
</dbReference>
<protein>
    <recommendedName>
        <fullName evidence="7">Radical SAM core domain-containing protein</fullName>
    </recommendedName>
</protein>
<dbReference type="PANTHER" id="PTHR11228">
    <property type="entry name" value="RADICAL SAM DOMAIN PROTEIN"/>
    <property type="match status" value="1"/>
</dbReference>
<dbReference type="PIRSF" id="PIRSF037420">
    <property type="entry name" value="PQQ_syn_pqqE"/>
    <property type="match status" value="1"/>
</dbReference>
<dbReference type="EMBL" id="PFAE01000004">
    <property type="protein sequence ID" value="PIS00109.1"/>
    <property type="molecule type" value="Genomic_DNA"/>
</dbReference>
<dbReference type="GO" id="GO:0003824">
    <property type="term" value="F:catalytic activity"/>
    <property type="evidence" value="ECO:0007669"/>
    <property type="project" value="InterPro"/>
</dbReference>
<evidence type="ECO:0000256" key="2">
    <source>
        <dbReference type="ARBA" id="ARBA00022485"/>
    </source>
</evidence>
<dbReference type="Proteomes" id="UP000230730">
    <property type="component" value="Unassembled WGS sequence"/>
</dbReference>
<dbReference type="InterPro" id="IPR017200">
    <property type="entry name" value="PqqE-like"/>
</dbReference>
<gene>
    <name evidence="8" type="ORF">COT86_00335</name>
</gene>
<evidence type="ECO:0000313" key="9">
    <source>
        <dbReference type="Proteomes" id="UP000230730"/>
    </source>
</evidence>
<keyword evidence="5" id="KW-0408">Iron</keyword>
<dbReference type="SFLD" id="SFLDS00029">
    <property type="entry name" value="Radical_SAM"/>
    <property type="match status" value="1"/>
</dbReference>
<dbReference type="SFLD" id="SFLDG01386">
    <property type="entry name" value="main_SPASM_domain-containing"/>
    <property type="match status" value="1"/>
</dbReference>
<dbReference type="CDD" id="cd21109">
    <property type="entry name" value="SPASM"/>
    <property type="match status" value="1"/>
</dbReference>
<comment type="cofactor">
    <cofactor evidence="1">
        <name>[4Fe-4S] cluster</name>
        <dbReference type="ChEBI" id="CHEBI:49883"/>
    </cofactor>
</comment>
<keyword evidence="6" id="KW-0411">Iron-sulfur</keyword>
<evidence type="ECO:0000256" key="6">
    <source>
        <dbReference type="ARBA" id="ARBA00023014"/>
    </source>
</evidence>
<name>A0A2H0VM10_9BACT</name>
<dbReference type="PROSITE" id="PS51918">
    <property type="entry name" value="RADICAL_SAM"/>
    <property type="match status" value="1"/>
</dbReference>
<dbReference type="Pfam" id="PF04055">
    <property type="entry name" value="Radical_SAM"/>
    <property type="match status" value="1"/>
</dbReference>
<dbReference type="InterPro" id="IPR023885">
    <property type="entry name" value="4Fe4S-binding_SPASM_dom"/>
</dbReference>
<evidence type="ECO:0000313" key="8">
    <source>
        <dbReference type="EMBL" id="PIS00109.1"/>
    </source>
</evidence>
<accession>A0A2H0VM10</accession>
<dbReference type="GO" id="GO:0051539">
    <property type="term" value="F:4 iron, 4 sulfur cluster binding"/>
    <property type="evidence" value="ECO:0007669"/>
    <property type="project" value="UniProtKB-KW"/>
</dbReference>
<evidence type="ECO:0000256" key="4">
    <source>
        <dbReference type="ARBA" id="ARBA00022723"/>
    </source>
</evidence>
<evidence type="ECO:0000259" key="7">
    <source>
        <dbReference type="PROSITE" id="PS51918"/>
    </source>
</evidence>
<dbReference type="AlphaFoldDB" id="A0A2H0VM10"/>
<dbReference type="SFLD" id="SFLDG01067">
    <property type="entry name" value="SPASM/twitch_domain_containing"/>
    <property type="match status" value="1"/>
</dbReference>
<keyword evidence="2" id="KW-0004">4Fe-4S</keyword>
<comment type="caution">
    <text evidence="8">The sequence shown here is derived from an EMBL/GenBank/DDBJ whole genome shotgun (WGS) entry which is preliminary data.</text>
</comment>
<evidence type="ECO:0000256" key="3">
    <source>
        <dbReference type="ARBA" id="ARBA00022691"/>
    </source>
</evidence>
<dbReference type="SUPFAM" id="SSF102114">
    <property type="entry name" value="Radical SAM enzymes"/>
    <property type="match status" value="1"/>
</dbReference>
<proteinExistence type="predicted"/>
<feature type="domain" description="Radical SAM core" evidence="7">
    <location>
        <begin position="66"/>
        <end position="273"/>
    </location>
</feature>
<dbReference type="SMART" id="SM00729">
    <property type="entry name" value="Elp3"/>
    <property type="match status" value="1"/>
</dbReference>
<evidence type="ECO:0000256" key="1">
    <source>
        <dbReference type="ARBA" id="ARBA00001966"/>
    </source>
</evidence>
<evidence type="ECO:0000256" key="5">
    <source>
        <dbReference type="ARBA" id="ARBA00023004"/>
    </source>
</evidence>
<dbReference type="GO" id="GO:0046872">
    <property type="term" value="F:metal ion binding"/>
    <property type="evidence" value="ECO:0007669"/>
    <property type="project" value="UniProtKB-KW"/>
</dbReference>